<reference evidence="6" key="1">
    <citation type="journal article" date="2019" name="Int. J. Syst. Evol. Microbiol.">
        <title>The Global Catalogue of Microorganisms (GCM) 10K type strain sequencing project: providing services to taxonomists for standard genome sequencing and annotation.</title>
        <authorList>
            <consortium name="The Broad Institute Genomics Platform"/>
            <consortium name="The Broad Institute Genome Sequencing Center for Infectious Disease"/>
            <person name="Wu L."/>
            <person name="Ma J."/>
        </authorList>
    </citation>
    <scope>NUCLEOTIDE SEQUENCE [LARGE SCALE GENOMIC DNA]</scope>
    <source>
        <strain evidence="6">CGMCC 1.10759</strain>
    </source>
</reference>
<keyword evidence="1" id="KW-0813">Transport</keyword>
<name>A0ABV8T3K2_9GAMM</name>
<accession>A0ABV8T3K2</accession>
<dbReference type="EMBL" id="JBHSDU010000015">
    <property type="protein sequence ID" value="MFC4314479.1"/>
    <property type="molecule type" value="Genomic_DNA"/>
</dbReference>
<proteinExistence type="predicted"/>
<evidence type="ECO:0000256" key="1">
    <source>
        <dbReference type="ARBA" id="ARBA00022448"/>
    </source>
</evidence>
<dbReference type="Pfam" id="PF07660">
    <property type="entry name" value="STN"/>
    <property type="match status" value="1"/>
</dbReference>
<evidence type="ECO:0000256" key="2">
    <source>
        <dbReference type="ARBA" id="ARBA00023136"/>
    </source>
</evidence>
<feature type="domain" description="Secretin/TonB short N-terminal" evidence="4">
    <location>
        <begin position="40"/>
        <end position="91"/>
    </location>
</feature>
<gene>
    <name evidence="5" type="ORF">ACFPN2_35765</name>
</gene>
<evidence type="ECO:0000313" key="6">
    <source>
        <dbReference type="Proteomes" id="UP001595904"/>
    </source>
</evidence>
<sequence length="102" mass="11496">MLAIDSPAAERQPEPRMFELRITAQPLDEALKEFSRQSGMQVIYFSSLTDRLQSPGVNGKYTVNAALYALLAGSRLSFRVINARTVEIRKEDEGAKEERNVH</sequence>
<dbReference type="Proteomes" id="UP001595904">
    <property type="component" value="Unassembled WGS sequence"/>
</dbReference>
<keyword evidence="3" id="KW-0998">Cell outer membrane</keyword>
<evidence type="ECO:0000313" key="5">
    <source>
        <dbReference type="EMBL" id="MFC4314479.1"/>
    </source>
</evidence>
<comment type="caution">
    <text evidence="5">The sequence shown here is derived from an EMBL/GenBank/DDBJ whole genome shotgun (WGS) entry which is preliminary data.</text>
</comment>
<organism evidence="5 6">
    <name type="scientific">Steroidobacter flavus</name>
    <dbReference type="NCBI Taxonomy" id="1842136"/>
    <lineage>
        <taxon>Bacteria</taxon>
        <taxon>Pseudomonadati</taxon>
        <taxon>Pseudomonadota</taxon>
        <taxon>Gammaproteobacteria</taxon>
        <taxon>Steroidobacterales</taxon>
        <taxon>Steroidobacteraceae</taxon>
        <taxon>Steroidobacter</taxon>
    </lineage>
</organism>
<dbReference type="RefSeq" id="WP_380605685.1">
    <property type="nucleotide sequence ID" value="NZ_JBHSDU010000015.1"/>
</dbReference>
<evidence type="ECO:0000256" key="3">
    <source>
        <dbReference type="ARBA" id="ARBA00023237"/>
    </source>
</evidence>
<evidence type="ECO:0000259" key="4">
    <source>
        <dbReference type="SMART" id="SM00965"/>
    </source>
</evidence>
<dbReference type="InterPro" id="IPR011662">
    <property type="entry name" value="Secretin/TonB_short_N"/>
</dbReference>
<keyword evidence="2" id="KW-0472">Membrane</keyword>
<keyword evidence="6" id="KW-1185">Reference proteome</keyword>
<protein>
    <submittedName>
        <fullName evidence="5">STN domain-containing protein</fullName>
    </submittedName>
</protein>
<dbReference type="SMART" id="SM00965">
    <property type="entry name" value="STN"/>
    <property type="match status" value="1"/>
</dbReference>
<dbReference type="Gene3D" id="3.55.50.30">
    <property type="match status" value="1"/>
</dbReference>